<evidence type="ECO:0000313" key="1">
    <source>
        <dbReference type="EMBL" id="KAJ8485955.1"/>
    </source>
</evidence>
<proteinExistence type="predicted"/>
<comment type="caution">
    <text evidence="1">The sequence shown here is derived from an EMBL/GenBank/DDBJ whole genome shotgun (WGS) entry which is preliminary data.</text>
</comment>
<dbReference type="EMBL" id="JAQQAF010000005">
    <property type="protein sequence ID" value="KAJ8485955.1"/>
    <property type="molecule type" value="Genomic_DNA"/>
</dbReference>
<protein>
    <submittedName>
        <fullName evidence="1">Uncharacterized protein</fullName>
    </submittedName>
</protein>
<evidence type="ECO:0000313" key="2">
    <source>
        <dbReference type="Proteomes" id="UP001222027"/>
    </source>
</evidence>
<name>A0AAV8R1Z3_ENSVE</name>
<organism evidence="1 2">
    <name type="scientific">Ensete ventricosum</name>
    <name type="common">Abyssinian banana</name>
    <name type="synonym">Musa ensete</name>
    <dbReference type="NCBI Taxonomy" id="4639"/>
    <lineage>
        <taxon>Eukaryota</taxon>
        <taxon>Viridiplantae</taxon>
        <taxon>Streptophyta</taxon>
        <taxon>Embryophyta</taxon>
        <taxon>Tracheophyta</taxon>
        <taxon>Spermatophyta</taxon>
        <taxon>Magnoliopsida</taxon>
        <taxon>Liliopsida</taxon>
        <taxon>Zingiberales</taxon>
        <taxon>Musaceae</taxon>
        <taxon>Ensete</taxon>
    </lineage>
</organism>
<accession>A0AAV8R1Z3</accession>
<sequence>MPWYKDGKDWYHCIEFEPLLLTVTADDKMAIATLGSTSFIVDEAGVVVDTQYSVEVVHILESESYYQESTQVWHHTFVVDWYDLVATFTALVFGRRIESLILKLESSPHSSRSPRLCLVSV</sequence>
<keyword evidence="2" id="KW-1185">Reference proteome</keyword>
<dbReference type="AlphaFoldDB" id="A0AAV8R1Z3"/>
<reference evidence="1 2" key="1">
    <citation type="submission" date="2022-12" db="EMBL/GenBank/DDBJ databases">
        <title>Chromosome-scale assembly of the Ensete ventricosum genome.</title>
        <authorList>
            <person name="Dussert Y."/>
            <person name="Stocks J."/>
            <person name="Wendawek A."/>
            <person name="Woldeyes F."/>
            <person name="Nichols R.A."/>
            <person name="Borrell J.S."/>
        </authorList>
    </citation>
    <scope>NUCLEOTIDE SEQUENCE [LARGE SCALE GENOMIC DNA]</scope>
    <source>
        <strain evidence="2">cv. Maze</strain>
        <tissue evidence="1">Seeds</tissue>
    </source>
</reference>
<gene>
    <name evidence="1" type="ORF">OPV22_018440</name>
</gene>
<dbReference type="Proteomes" id="UP001222027">
    <property type="component" value="Unassembled WGS sequence"/>
</dbReference>